<evidence type="ECO:0000256" key="4">
    <source>
        <dbReference type="ARBA" id="ARBA00022827"/>
    </source>
</evidence>
<keyword evidence="5 6" id="KW-0560">Oxidoreductase</keyword>
<dbReference type="GO" id="GO:0003995">
    <property type="term" value="F:acyl-CoA dehydrogenase activity"/>
    <property type="evidence" value="ECO:0007669"/>
    <property type="project" value="TreeGrafter"/>
</dbReference>
<dbReference type="EMBL" id="WUTW01000003">
    <property type="protein sequence ID" value="MXQ66001.1"/>
    <property type="molecule type" value="Genomic_DNA"/>
</dbReference>
<dbReference type="GO" id="GO:0050660">
    <property type="term" value="F:flavin adenine dinucleotide binding"/>
    <property type="evidence" value="ECO:0007669"/>
    <property type="project" value="InterPro"/>
</dbReference>
<dbReference type="InterPro" id="IPR036250">
    <property type="entry name" value="AcylCo_DH-like_C"/>
</dbReference>
<protein>
    <submittedName>
        <fullName evidence="10">Acyl-CoA dehydrogenase</fullName>
    </submittedName>
</protein>
<feature type="domain" description="Acyl-CoA dehydrogenase/oxidase N-terminal" evidence="9">
    <location>
        <begin position="20"/>
        <end position="86"/>
    </location>
</feature>
<dbReference type="InterPro" id="IPR009100">
    <property type="entry name" value="AcylCoA_DH/oxidase_NM_dom_sf"/>
</dbReference>
<dbReference type="CDD" id="cd00567">
    <property type="entry name" value="ACAD"/>
    <property type="match status" value="1"/>
</dbReference>
<gene>
    <name evidence="10" type="ORF">GQ466_18445</name>
</gene>
<dbReference type="Gene3D" id="1.10.540.10">
    <property type="entry name" value="Acyl-CoA dehydrogenase/oxidase, N-terminal domain"/>
    <property type="match status" value="1"/>
</dbReference>
<dbReference type="Gene3D" id="2.40.110.10">
    <property type="entry name" value="Butyryl-CoA Dehydrogenase, subunit A, domain 2"/>
    <property type="match status" value="1"/>
</dbReference>
<keyword evidence="4 6" id="KW-0274">FAD</keyword>
<dbReference type="PIRSF" id="PIRSF016578">
    <property type="entry name" value="HsaA"/>
    <property type="match status" value="1"/>
</dbReference>
<dbReference type="InterPro" id="IPR009075">
    <property type="entry name" value="AcylCo_DH/oxidase_C"/>
</dbReference>
<proteinExistence type="inferred from homology"/>
<dbReference type="Pfam" id="PF00441">
    <property type="entry name" value="Acyl-CoA_dh_1"/>
    <property type="match status" value="1"/>
</dbReference>
<name>A0A6I4W8W6_9ACTN</name>
<comment type="cofactor">
    <cofactor evidence="1 6">
        <name>FAD</name>
        <dbReference type="ChEBI" id="CHEBI:57692"/>
    </cofactor>
</comment>
<feature type="domain" description="Acyl-CoA dehydrogenase/oxidase C-terminal" evidence="7">
    <location>
        <begin position="237"/>
        <end position="363"/>
    </location>
</feature>
<organism evidence="10 11">
    <name type="scientific">Actinomadura rayongensis</name>
    <dbReference type="NCBI Taxonomy" id="1429076"/>
    <lineage>
        <taxon>Bacteria</taxon>
        <taxon>Bacillati</taxon>
        <taxon>Actinomycetota</taxon>
        <taxon>Actinomycetes</taxon>
        <taxon>Streptosporangiales</taxon>
        <taxon>Thermomonosporaceae</taxon>
        <taxon>Actinomadura</taxon>
    </lineage>
</organism>
<keyword evidence="3 6" id="KW-0285">Flavoprotein</keyword>
<dbReference type="InterPro" id="IPR013786">
    <property type="entry name" value="AcylCoA_DH/ox_N"/>
</dbReference>
<dbReference type="InterPro" id="IPR046373">
    <property type="entry name" value="Acyl-CoA_Oxase/DH_mid-dom_sf"/>
</dbReference>
<evidence type="ECO:0000259" key="8">
    <source>
        <dbReference type="Pfam" id="PF02770"/>
    </source>
</evidence>
<dbReference type="RefSeq" id="WP_161104201.1">
    <property type="nucleotide sequence ID" value="NZ_JBHLYI010000004.1"/>
</dbReference>
<accession>A0A6I4W8W6</accession>
<evidence type="ECO:0000256" key="6">
    <source>
        <dbReference type="RuleBase" id="RU362125"/>
    </source>
</evidence>
<evidence type="ECO:0000313" key="11">
    <source>
        <dbReference type="Proteomes" id="UP000431901"/>
    </source>
</evidence>
<evidence type="ECO:0000259" key="7">
    <source>
        <dbReference type="Pfam" id="PF00441"/>
    </source>
</evidence>
<comment type="similarity">
    <text evidence="2 6">Belongs to the acyl-CoA dehydrogenase family.</text>
</comment>
<evidence type="ECO:0000256" key="2">
    <source>
        <dbReference type="ARBA" id="ARBA00009347"/>
    </source>
</evidence>
<dbReference type="Proteomes" id="UP000431901">
    <property type="component" value="Unassembled WGS sequence"/>
</dbReference>
<evidence type="ECO:0000259" key="9">
    <source>
        <dbReference type="Pfam" id="PF02771"/>
    </source>
</evidence>
<dbReference type="SUPFAM" id="SSF47203">
    <property type="entry name" value="Acyl-CoA dehydrogenase C-terminal domain-like"/>
    <property type="match status" value="1"/>
</dbReference>
<feature type="domain" description="Acyl-CoA oxidase/dehydrogenase middle" evidence="8">
    <location>
        <begin position="120"/>
        <end position="212"/>
    </location>
</feature>
<dbReference type="InterPro" id="IPR006091">
    <property type="entry name" value="Acyl-CoA_Oxase/DH_mid-dom"/>
</dbReference>
<dbReference type="OrthoDB" id="2986495at2"/>
<dbReference type="InterPro" id="IPR037069">
    <property type="entry name" value="AcylCoA_DH/ox_N_sf"/>
</dbReference>
<dbReference type="Pfam" id="PF02771">
    <property type="entry name" value="Acyl-CoA_dh_N"/>
    <property type="match status" value="1"/>
</dbReference>
<evidence type="ECO:0000256" key="5">
    <source>
        <dbReference type="ARBA" id="ARBA00023002"/>
    </source>
</evidence>
<dbReference type="AlphaFoldDB" id="A0A6I4W8W6"/>
<dbReference type="Gene3D" id="1.20.140.10">
    <property type="entry name" value="Butyryl-CoA Dehydrogenase, subunit A, domain 3"/>
    <property type="match status" value="1"/>
</dbReference>
<reference evidence="10 11" key="1">
    <citation type="submission" date="2019-12" db="EMBL/GenBank/DDBJ databases">
        <title>Nocardia macrotermitis sp. nov. and Nocardia aurantia sp. nov., isolated from the gut of the fungus growing-termite Macrotermes natalensis.</title>
        <authorList>
            <person name="Christine B."/>
            <person name="Rene B."/>
        </authorList>
    </citation>
    <scope>NUCLEOTIDE SEQUENCE [LARGE SCALE GENOMIC DNA]</scope>
    <source>
        <strain evidence="10 11">DSM 102126</strain>
    </source>
</reference>
<dbReference type="SUPFAM" id="SSF56645">
    <property type="entry name" value="Acyl-CoA dehydrogenase NM domain-like"/>
    <property type="match status" value="1"/>
</dbReference>
<evidence type="ECO:0000256" key="1">
    <source>
        <dbReference type="ARBA" id="ARBA00001974"/>
    </source>
</evidence>
<keyword evidence="11" id="KW-1185">Reference proteome</keyword>
<evidence type="ECO:0000313" key="10">
    <source>
        <dbReference type="EMBL" id="MXQ66001.1"/>
    </source>
</evidence>
<dbReference type="PANTHER" id="PTHR43884">
    <property type="entry name" value="ACYL-COA DEHYDROGENASE"/>
    <property type="match status" value="1"/>
</dbReference>
<evidence type="ECO:0000256" key="3">
    <source>
        <dbReference type="ARBA" id="ARBA00022630"/>
    </source>
</evidence>
<dbReference type="Pfam" id="PF02770">
    <property type="entry name" value="Acyl-CoA_dh_M"/>
    <property type="match status" value="1"/>
</dbReference>
<sequence>MTVTHENPVLPDDLLAAFAGRADRYDRENAFFHEDFADLRAAGYLTVALPPAFGGAGLGLPEVAAAQRRLAYHAPATALATNMHLYWTGVAADLHRAGDDSLDWLLREAAAGEVFAAGHGEPGNDRDLEYARTVAVPQADGGYRITGHKTFTSLSPVWTRLGVHALDDSDPEHPKIVHAFVDRDAAGIRIEDTWDTVGQRATRSDDTHLADVPVPAGRVARVLAAGPTGDPFVASIFAWAEVLFASVYYGLARRALDLAVASAKRRPSVKLGRPVAHDPYVQWSVAEATVELEGVLAHVERVADDWAAGVDHGDDWPVKLVAVKYHATESAKRVVDHAVKAAGAGALRTGELSRLYRDVLAGTFHPANSATVHELVGKSVLGLLAAGEQ</sequence>
<dbReference type="PANTHER" id="PTHR43884:SF25">
    <property type="entry name" value="ACYL-COA DEHYDROGENASE YDBM-RELATED"/>
    <property type="match status" value="1"/>
</dbReference>
<comment type="caution">
    <text evidence="10">The sequence shown here is derived from an EMBL/GenBank/DDBJ whole genome shotgun (WGS) entry which is preliminary data.</text>
</comment>